<dbReference type="SMART" id="SM00317">
    <property type="entry name" value="SET"/>
    <property type="match status" value="1"/>
</dbReference>
<evidence type="ECO:0000313" key="4">
    <source>
        <dbReference type="Proteomes" id="UP000799440"/>
    </source>
</evidence>
<evidence type="ECO:0000256" key="1">
    <source>
        <dbReference type="SAM" id="MobiDB-lite"/>
    </source>
</evidence>
<evidence type="ECO:0000313" key="3">
    <source>
        <dbReference type="EMBL" id="KAF2747256.1"/>
    </source>
</evidence>
<organism evidence="3 4">
    <name type="scientific">Sporormia fimetaria CBS 119925</name>
    <dbReference type="NCBI Taxonomy" id="1340428"/>
    <lineage>
        <taxon>Eukaryota</taxon>
        <taxon>Fungi</taxon>
        <taxon>Dikarya</taxon>
        <taxon>Ascomycota</taxon>
        <taxon>Pezizomycotina</taxon>
        <taxon>Dothideomycetes</taxon>
        <taxon>Pleosporomycetidae</taxon>
        <taxon>Pleosporales</taxon>
        <taxon>Sporormiaceae</taxon>
        <taxon>Sporormia</taxon>
    </lineage>
</organism>
<accession>A0A6A6VBH9</accession>
<protein>
    <recommendedName>
        <fullName evidence="2">SET domain-containing protein</fullName>
    </recommendedName>
</protein>
<dbReference type="EMBL" id="MU006573">
    <property type="protein sequence ID" value="KAF2747256.1"/>
    <property type="molecule type" value="Genomic_DNA"/>
</dbReference>
<dbReference type="InterPro" id="IPR001214">
    <property type="entry name" value="SET_dom"/>
</dbReference>
<evidence type="ECO:0000259" key="2">
    <source>
        <dbReference type="SMART" id="SM00317"/>
    </source>
</evidence>
<dbReference type="Gene3D" id="2.170.270.10">
    <property type="entry name" value="SET domain"/>
    <property type="match status" value="1"/>
</dbReference>
<feature type="compositionally biased region" description="Low complexity" evidence="1">
    <location>
        <begin position="305"/>
        <end position="317"/>
    </location>
</feature>
<sequence>MPPKRTRTKTPSPANPHNLKLLQTRTKGLGLFTTSPIRKSTILLSFPPLLILPSGTDTISTLLTSFSTLPATAKRAYLSLHSHVSPSLVSELTTHYNAPWTLIPAIEKHVIGVWRTNCWECRDGTSVVYGLGSRVNHSCTPSAVRRGDRFVSLRKLEMSGEEVTVDYVGGWGERKREEGSVEGVGDYVWEGVWGLLGGAVREMEGNEVVGRLRATMNIRRLASILSFPVIFFPSQHIMTDPSAPTYYPDFKKYYESQASGTTRIHGKYQWKRKKEYKGQRPDLADTFIASKAYIKCLPKLRTATPQAQPHRQHQQQPQPQPRSSGAYLTPPVGSGYNPAKLHPDINIKDEKRRKDALFKLAGININS</sequence>
<feature type="region of interest" description="Disordered" evidence="1">
    <location>
        <begin position="303"/>
        <end position="352"/>
    </location>
</feature>
<name>A0A6A6VBH9_9PLEO</name>
<dbReference type="Proteomes" id="UP000799440">
    <property type="component" value="Unassembled WGS sequence"/>
</dbReference>
<proteinExistence type="predicted"/>
<keyword evidence="4" id="KW-1185">Reference proteome</keyword>
<feature type="domain" description="SET" evidence="2">
    <location>
        <begin position="17"/>
        <end position="174"/>
    </location>
</feature>
<feature type="compositionally biased region" description="Basic and acidic residues" evidence="1">
    <location>
        <begin position="341"/>
        <end position="352"/>
    </location>
</feature>
<dbReference type="AlphaFoldDB" id="A0A6A6VBH9"/>
<dbReference type="PANTHER" id="PTHR47332">
    <property type="entry name" value="SET DOMAIN-CONTAINING PROTEIN 5"/>
    <property type="match status" value="1"/>
</dbReference>
<dbReference type="Pfam" id="PF00856">
    <property type="entry name" value="SET"/>
    <property type="match status" value="1"/>
</dbReference>
<dbReference type="SUPFAM" id="SSF82199">
    <property type="entry name" value="SET domain"/>
    <property type="match status" value="1"/>
</dbReference>
<dbReference type="PANTHER" id="PTHR47332:SF4">
    <property type="entry name" value="SET DOMAIN-CONTAINING PROTEIN 5"/>
    <property type="match status" value="1"/>
</dbReference>
<reference evidence="3" key="1">
    <citation type="journal article" date="2020" name="Stud. Mycol.">
        <title>101 Dothideomycetes genomes: a test case for predicting lifestyles and emergence of pathogens.</title>
        <authorList>
            <person name="Haridas S."/>
            <person name="Albert R."/>
            <person name="Binder M."/>
            <person name="Bloem J."/>
            <person name="Labutti K."/>
            <person name="Salamov A."/>
            <person name="Andreopoulos B."/>
            <person name="Baker S."/>
            <person name="Barry K."/>
            <person name="Bills G."/>
            <person name="Bluhm B."/>
            <person name="Cannon C."/>
            <person name="Castanera R."/>
            <person name="Culley D."/>
            <person name="Daum C."/>
            <person name="Ezra D."/>
            <person name="Gonzalez J."/>
            <person name="Henrissat B."/>
            <person name="Kuo A."/>
            <person name="Liang C."/>
            <person name="Lipzen A."/>
            <person name="Lutzoni F."/>
            <person name="Magnuson J."/>
            <person name="Mondo S."/>
            <person name="Nolan M."/>
            <person name="Ohm R."/>
            <person name="Pangilinan J."/>
            <person name="Park H.-J."/>
            <person name="Ramirez L."/>
            <person name="Alfaro M."/>
            <person name="Sun H."/>
            <person name="Tritt A."/>
            <person name="Yoshinaga Y."/>
            <person name="Zwiers L.-H."/>
            <person name="Turgeon B."/>
            <person name="Goodwin S."/>
            <person name="Spatafora J."/>
            <person name="Crous P."/>
            <person name="Grigoriev I."/>
        </authorList>
    </citation>
    <scope>NUCLEOTIDE SEQUENCE</scope>
    <source>
        <strain evidence="3">CBS 119925</strain>
    </source>
</reference>
<gene>
    <name evidence="3" type="ORF">M011DRAFT_486546</name>
</gene>
<dbReference type="InterPro" id="IPR046341">
    <property type="entry name" value="SET_dom_sf"/>
</dbReference>
<dbReference type="InterPro" id="IPR053185">
    <property type="entry name" value="SET_domain_protein"/>
</dbReference>